<dbReference type="InterPro" id="IPR013098">
    <property type="entry name" value="Ig_I-set"/>
</dbReference>
<dbReference type="PROSITE" id="PS50835">
    <property type="entry name" value="IG_LIKE"/>
    <property type="match status" value="2"/>
</dbReference>
<dbReference type="InterPro" id="IPR013783">
    <property type="entry name" value="Ig-like_fold"/>
</dbReference>
<dbReference type="GO" id="GO:0045214">
    <property type="term" value="P:sarcomere organization"/>
    <property type="evidence" value="ECO:0007669"/>
    <property type="project" value="TreeGrafter"/>
</dbReference>
<dbReference type="Gene3D" id="2.60.40.10">
    <property type="entry name" value="Immunoglobulins"/>
    <property type="match status" value="3"/>
</dbReference>
<dbReference type="PANTHER" id="PTHR13817">
    <property type="entry name" value="TITIN"/>
    <property type="match status" value="1"/>
</dbReference>
<dbReference type="InterPro" id="IPR036179">
    <property type="entry name" value="Ig-like_dom_sf"/>
</dbReference>
<dbReference type="Ensembl" id="ENSSMAT00000009624.2">
    <property type="protein sequence ID" value="ENSSMAP00000009508.1"/>
    <property type="gene ID" value="ENSSMAG00000005664.2"/>
</dbReference>
<feature type="domain" description="Ig-like" evidence="6">
    <location>
        <begin position="363"/>
        <end position="451"/>
    </location>
</feature>
<dbReference type="GeneTree" id="ENSGT00940000160123"/>
<organism evidence="7 8">
    <name type="scientific">Scophthalmus maximus</name>
    <name type="common">Turbot</name>
    <name type="synonym">Psetta maxima</name>
    <dbReference type="NCBI Taxonomy" id="52904"/>
    <lineage>
        <taxon>Eukaryota</taxon>
        <taxon>Metazoa</taxon>
        <taxon>Chordata</taxon>
        <taxon>Craniata</taxon>
        <taxon>Vertebrata</taxon>
        <taxon>Euteleostomi</taxon>
        <taxon>Actinopterygii</taxon>
        <taxon>Neopterygii</taxon>
        <taxon>Teleostei</taxon>
        <taxon>Neoteleostei</taxon>
        <taxon>Acanthomorphata</taxon>
        <taxon>Carangaria</taxon>
        <taxon>Pleuronectiformes</taxon>
        <taxon>Pleuronectoidei</taxon>
        <taxon>Scophthalmidae</taxon>
        <taxon>Scophthalmus</taxon>
    </lineage>
</organism>
<dbReference type="Pfam" id="PF18362">
    <property type="entry name" value="THB"/>
    <property type="match status" value="1"/>
</dbReference>
<dbReference type="InterPro" id="IPR003599">
    <property type="entry name" value="Ig_sub"/>
</dbReference>
<dbReference type="Proteomes" id="UP000694558">
    <property type="component" value="Chromosome 11"/>
</dbReference>
<dbReference type="SUPFAM" id="SSF48726">
    <property type="entry name" value="Immunoglobulin"/>
    <property type="match status" value="3"/>
</dbReference>
<dbReference type="InterPro" id="IPR003598">
    <property type="entry name" value="Ig_sub2"/>
</dbReference>
<evidence type="ECO:0000256" key="4">
    <source>
        <dbReference type="ARBA" id="ARBA00022737"/>
    </source>
</evidence>
<evidence type="ECO:0000256" key="1">
    <source>
        <dbReference type="ARBA" id="ARBA00004496"/>
    </source>
</evidence>
<dbReference type="SMART" id="SM00409">
    <property type="entry name" value="IG"/>
    <property type="match status" value="3"/>
</dbReference>
<keyword evidence="4" id="KW-0677">Repeat</keyword>
<dbReference type="InterPro" id="IPR050964">
    <property type="entry name" value="Striated_Muscle_Regulatory"/>
</dbReference>
<reference evidence="7" key="2">
    <citation type="submission" date="2025-08" db="UniProtKB">
        <authorList>
            <consortium name="Ensembl"/>
        </authorList>
    </citation>
    <scope>IDENTIFICATION</scope>
</reference>
<evidence type="ECO:0000256" key="3">
    <source>
        <dbReference type="ARBA" id="ARBA00022490"/>
    </source>
</evidence>
<keyword evidence="3" id="KW-0963">Cytoplasm</keyword>
<sequence>IIIPGVMITQYEVNLPEGKSTPDFQCKPVPVTVQEGTFAVFTAVVKGDPKPEVSWRRAKGNTADKEKYLRKYDESTGEHVLEIHKVCAADTDTYKCCAANEFGKAVCTATLSVTDGKNSTNPSDFRKLLRKSKVAKADEESDEKFWESMLNADRNDYERICAEFGVSDLHSVLKKLGEKKKERMRNKCKDGVIPYDDDAAEKLSLLSGGRTKDFILKSPMLEDEGLTPLDVVEKLKLLETGSNVDFVVKIQEIKAEEREDALFECVLTHPLPSVTWSGKGSALEDGEKYIITGSDHKLIHRLLIRDCEPQDEGIYSAAAGATSCSAWLVVEADGDPACAGEKKPRKFVVNVPTRKDCDLRCAPTVVVPLKLHTAPKGYECYMSCAVRGNPAPRVTWYRNHVSLNTNTNYYISNTCGVCSMLILRVGPRDTGEYSISAENALGRAESSTILSVRGETQTHPHFHSENNKT</sequence>
<feature type="domain" description="Ig-like" evidence="6">
    <location>
        <begin position="4"/>
        <end position="114"/>
    </location>
</feature>
<dbReference type="PANTHER" id="PTHR13817:SF180">
    <property type="entry name" value="IMMUNOGLOBULIN-LIKE AND FIBRONECTIN TYPE III DOMAIN-CONTAINING 1, TANDEM DUPLICATE 3-RELATED"/>
    <property type="match status" value="1"/>
</dbReference>
<name>A0A8D2ZY81_SCOMX</name>
<evidence type="ECO:0000256" key="2">
    <source>
        <dbReference type="ARBA" id="ARBA00006692"/>
    </source>
</evidence>
<evidence type="ECO:0000259" key="6">
    <source>
        <dbReference type="PROSITE" id="PS50835"/>
    </source>
</evidence>
<dbReference type="InterPro" id="IPR040849">
    <property type="entry name" value="MyBP-C_THB"/>
</dbReference>
<dbReference type="AlphaFoldDB" id="A0A8D2ZY81"/>
<protein>
    <recommendedName>
        <fullName evidence="6">Ig-like domain-containing protein</fullName>
    </recommendedName>
</protein>
<dbReference type="Pfam" id="PF07679">
    <property type="entry name" value="I-set"/>
    <property type="match status" value="3"/>
</dbReference>
<accession>A0A8D2ZY81</accession>
<evidence type="ECO:0000256" key="5">
    <source>
        <dbReference type="ARBA" id="ARBA00023319"/>
    </source>
</evidence>
<evidence type="ECO:0000313" key="7">
    <source>
        <dbReference type="Ensembl" id="ENSSMAP00000009508.1"/>
    </source>
</evidence>
<keyword evidence="5" id="KW-0393">Immunoglobulin domain</keyword>
<dbReference type="FunFam" id="2.60.40.10:FF:000080">
    <property type="entry name" value="Myosin light chain kinase, smooth muscle"/>
    <property type="match status" value="1"/>
</dbReference>
<comment type="subcellular location">
    <subcellularLocation>
        <location evidence="1">Cytoplasm</location>
    </subcellularLocation>
</comment>
<dbReference type="GO" id="GO:0031430">
    <property type="term" value="C:M band"/>
    <property type="evidence" value="ECO:0007669"/>
    <property type="project" value="TreeGrafter"/>
</dbReference>
<proteinExistence type="inferred from homology"/>
<dbReference type="FunFam" id="2.60.40.10:FF:000425">
    <property type="entry name" value="Myosin light chain kinase"/>
    <property type="match status" value="1"/>
</dbReference>
<comment type="similarity">
    <text evidence="2">Belongs to the protein kinase superfamily. CAMK Ser/Thr protein kinase family.</text>
</comment>
<dbReference type="FunFam" id="2.60.40.10:FF:001097">
    <property type="entry name" value="Immunoglobulin-like and fibronectin type III domain-containing protein 1"/>
    <property type="match status" value="1"/>
</dbReference>
<reference evidence="7" key="1">
    <citation type="submission" date="2023-05" db="EMBL/GenBank/DDBJ databases">
        <title>High-quality long-read genome of Scophthalmus maximus.</title>
        <authorList>
            <person name="Lien S."/>
            <person name="Martinez P."/>
        </authorList>
    </citation>
    <scope>NUCLEOTIDE SEQUENCE [LARGE SCALE GENOMIC DNA]</scope>
</reference>
<evidence type="ECO:0000313" key="8">
    <source>
        <dbReference type="Proteomes" id="UP000694558"/>
    </source>
</evidence>
<dbReference type="SMART" id="SM00408">
    <property type="entry name" value="IGc2"/>
    <property type="match status" value="2"/>
</dbReference>
<dbReference type="InterPro" id="IPR007110">
    <property type="entry name" value="Ig-like_dom"/>
</dbReference>